<dbReference type="OrthoDB" id="272055at2759"/>
<dbReference type="KEGG" id="tbg:TbgDal_X10830"/>
<dbReference type="PANTHER" id="PTHR37564:SF1">
    <property type="entry name" value="DNA-ASSOCIATED PROTEIN, PUTATIVE-RELATED"/>
    <property type="match status" value="1"/>
</dbReference>
<dbReference type="AlphaFoldDB" id="D0A3Z6"/>
<dbReference type="EMBL" id="FN554973">
    <property type="protein sequence ID" value="CBH15990.1"/>
    <property type="molecule type" value="Genomic_DNA"/>
</dbReference>
<dbReference type="RefSeq" id="XP_011778254.1">
    <property type="nucleotide sequence ID" value="XM_011779952.1"/>
</dbReference>
<dbReference type="GeneID" id="23864257"/>
<evidence type="ECO:0000313" key="3">
    <source>
        <dbReference type="Proteomes" id="UP000002316"/>
    </source>
</evidence>
<feature type="compositionally biased region" description="Basic and acidic residues" evidence="1">
    <location>
        <begin position="170"/>
        <end position="183"/>
    </location>
</feature>
<evidence type="ECO:0000256" key="1">
    <source>
        <dbReference type="SAM" id="MobiDB-lite"/>
    </source>
</evidence>
<feature type="compositionally biased region" description="Basic and acidic residues" evidence="1">
    <location>
        <begin position="68"/>
        <end position="77"/>
    </location>
</feature>
<organism evidence="2 3">
    <name type="scientific">Trypanosoma brucei gambiense (strain MHOM/CI/86/DAL972)</name>
    <dbReference type="NCBI Taxonomy" id="679716"/>
    <lineage>
        <taxon>Eukaryota</taxon>
        <taxon>Discoba</taxon>
        <taxon>Euglenozoa</taxon>
        <taxon>Kinetoplastea</taxon>
        <taxon>Metakinetoplastina</taxon>
        <taxon>Trypanosomatida</taxon>
        <taxon>Trypanosomatidae</taxon>
        <taxon>Trypanosoma</taxon>
    </lineage>
</organism>
<name>D0A3Z6_TRYB9</name>
<dbReference type="InterPro" id="IPR052695">
    <property type="entry name" value="Kinetoplast-DNA-binding"/>
</dbReference>
<dbReference type="SUPFAM" id="SSF47095">
    <property type="entry name" value="HMG-box"/>
    <property type="match status" value="1"/>
</dbReference>
<dbReference type="VEuPathDB" id="TriTrypDB:Tbg972.10.10830"/>
<dbReference type="Gene3D" id="1.10.30.10">
    <property type="entry name" value="High mobility group box domain"/>
    <property type="match status" value="1"/>
</dbReference>
<feature type="region of interest" description="Disordered" evidence="1">
    <location>
        <begin position="166"/>
        <end position="209"/>
    </location>
</feature>
<protein>
    <submittedName>
        <fullName evidence="2">Kinetoplast DNA-associated protein, putative</fullName>
    </submittedName>
</protein>
<dbReference type="Proteomes" id="UP000002316">
    <property type="component" value="Chromosome 10"/>
</dbReference>
<sequence>MFRACLRFLAVSPFTLFMMDQKNNPALKGCAISKRGKLLSKMYKELSQNQRRELNMRAARHPNLGKRSKTEITDEKRSSRRKSKGTFATFVKNNYASVRGLNYRKRFAALSKLYNLSRPIQMEEVIKSMPKGHSLAALPGGKGSAGVKAKEKEVVIAKAVQDASEMLRAAQKEGGKSDTSEKKPTRKGRGAPKKEEKPTQKEKKVTKKK</sequence>
<feature type="compositionally biased region" description="Basic and acidic residues" evidence="1">
    <location>
        <begin position="192"/>
        <end position="203"/>
    </location>
</feature>
<feature type="region of interest" description="Disordered" evidence="1">
    <location>
        <begin position="62"/>
        <end position="84"/>
    </location>
</feature>
<proteinExistence type="predicted"/>
<gene>
    <name evidence="2" type="ORF">TbgDal_X10830</name>
</gene>
<dbReference type="PANTHER" id="PTHR37564">
    <property type="entry name" value="KINETOPLAST DNA-ASSOCIATED PROTEIN"/>
    <property type="match status" value="1"/>
</dbReference>
<reference evidence="3" key="1">
    <citation type="journal article" date="2010" name="PLoS Negl. Trop. Dis.">
        <title>The genome sequence of Trypanosoma brucei gambiense, causative agent of chronic human african trypanosomiasis.</title>
        <authorList>
            <person name="Jackson A.P."/>
            <person name="Sanders M."/>
            <person name="Berry A."/>
            <person name="McQuillan J."/>
            <person name="Aslett M.A."/>
            <person name="Quail M.A."/>
            <person name="Chukualim B."/>
            <person name="Capewell P."/>
            <person name="MacLeod A."/>
            <person name="Melville S.E."/>
            <person name="Gibson W."/>
            <person name="Barry J.D."/>
            <person name="Berriman M."/>
            <person name="Hertz-Fowler C."/>
        </authorList>
    </citation>
    <scope>NUCLEOTIDE SEQUENCE [LARGE SCALE GENOMIC DNA]</scope>
    <source>
        <strain evidence="3">MHOM/CI/86/DAL972</strain>
    </source>
</reference>
<accession>D0A3Z6</accession>
<evidence type="ECO:0000313" key="2">
    <source>
        <dbReference type="EMBL" id="CBH15990.1"/>
    </source>
</evidence>
<dbReference type="InterPro" id="IPR036910">
    <property type="entry name" value="HMG_box_dom_sf"/>
</dbReference>